<keyword evidence="2" id="KW-0812">Transmembrane</keyword>
<evidence type="ECO:0000313" key="4">
    <source>
        <dbReference type="Proteomes" id="UP000255230"/>
    </source>
</evidence>
<dbReference type="RefSeq" id="WP_062333798.1">
    <property type="nucleotide sequence ID" value="NZ_CBCRZU010000013.1"/>
</dbReference>
<organism evidence="3 4">
    <name type="scientific">Faucicola osloensis</name>
    <name type="common">Moraxella osloensis</name>
    <dbReference type="NCBI Taxonomy" id="34062"/>
    <lineage>
        <taxon>Bacteria</taxon>
        <taxon>Pseudomonadati</taxon>
        <taxon>Pseudomonadota</taxon>
        <taxon>Gammaproteobacteria</taxon>
        <taxon>Moraxellales</taxon>
        <taxon>Moraxellaceae</taxon>
        <taxon>Faucicola</taxon>
    </lineage>
</organism>
<feature type="compositionally biased region" description="Basic residues" evidence="1">
    <location>
        <begin position="47"/>
        <end position="61"/>
    </location>
</feature>
<evidence type="ECO:0000256" key="1">
    <source>
        <dbReference type="SAM" id="MobiDB-lite"/>
    </source>
</evidence>
<dbReference type="GeneID" id="35778969"/>
<proteinExistence type="predicted"/>
<feature type="region of interest" description="Disordered" evidence="1">
    <location>
        <begin position="39"/>
        <end position="61"/>
    </location>
</feature>
<feature type="transmembrane region" description="Helical" evidence="2">
    <location>
        <begin position="6"/>
        <end position="29"/>
    </location>
</feature>
<keyword evidence="2" id="KW-1133">Transmembrane helix</keyword>
<reference evidence="3 4" key="1">
    <citation type="submission" date="2018-06" db="EMBL/GenBank/DDBJ databases">
        <authorList>
            <consortium name="Pathogen Informatics"/>
            <person name="Doyle S."/>
        </authorList>
    </citation>
    <scope>NUCLEOTIDE SEQUENCE [LARGE SCALE GENOMIC DNA]</scope>
    <source>
        <strain evidence="3 4">NCTC10465</strain>
    </source>
</reference>
<sequence>MQVDSQIWMTILGFISLSIVISIVTHFWIRYHLKNKAAKLPPQSHTTRAHTTPKSHQKNHS</sequence>
<protein>
    <submittedName>
        <fullName evidence="3">Uncharacterized protein</fullName>
    </submittedName>
</protein>
<dbReference type="KEGG" id="mos:AXE82_08905"/>
<dbReference type="Proteomes" id="UP000255230">
    <property type="component" value="Unassembled WGS sequence"/>
</dbReference>
<evidence type="ECO:0000256" key="2">
    <source>
        <dbReference type="SAM" id="Phobius"/>
    </source>
</evidence>
<gene>
    <name evidence="3" type="ORF">NCTC10465_01855</name>
</gene>
<dbReference type="EMBL" id="UGPY01000001">
    <property type="protein sequence ID" value="STY98050.1"/>
    <property type="molecule type" value="Genomic_DNA"/>
</dbReference>
<accession>A0A0X8K795</accession>
<keyword evidence="4" id="KW-1185">Reference proteome</keyword>
<name>A0A0X8K795_FAUOS</name>
<evidence type="ECO:0000313" key="3">
    <source>
        <dbReference type="EMBL" id="STY98050.1"/>
    </source>
</evidence>
<keyword evidence="2" id="KW-0472">Membrane</keyword>
<dbReference type="AlphaFoldDB" id="A0A0X8K795"/>
<dbReference type="OrthoDB" id="6660562at2"/>